<proteinExistence type="predicted"/>
<feature type="region of interest" description="Disordered" evidence="1">
    <location>
        <begin position="110"/>
        <end position="172"/>
    </location>
</feature>
<feature type="compositionally biased region" description="Polar residues" evidence="1">
    <location>
        <begin position="154"/>
        <end position="172"/>
    </location>
</feature>
<feature type="compositionally biased region" description="Low complexity" evidence="1">
    <location>
        <begin position="110"/>
        <end position="119"/>
    </location>
</feature>
<feature type="compositionally biased region" description="Acidic residues" evidence="1">
    <location>
        <begin position="125"/>
        <end position="138"/>
    </location>
</feature>
<gene>
    <name evidence="2" type="ORF">GMOD_00009663</name>
</gene>
<dbReference type="OrthoDB" id="10387847at2759"/>
<dbReference type="EMBL" id="KE747838">
    <property type="protein sequence ID" value="RMZ73143.1"/>
    <property type="molecule type" value="Genomic_DNA"/>
</dbReference>
<sequence length="172" mass="18857">MSASTSVSQQEREQDQQQQHQRELAEEIRNQRIDIRVQRHPAYHAWVASGGLAKFAAENNLPNNFVETLGSHGGMMIMKFYARLRTVAGLSEEIAHRCWGGKGEAMSNEAAEAAMADAEGWYSDSSDDADDDNDDSLESAENKAEVKAEEQAGGLTNQSVSPSDNLSEQAKL</sequence>
<evidence type="ECO:0000313" key="3">
    <source>
        <dbReference type="Proteomes" id="UP000265663"/>
    </source>
</evidence>
<evidence type="ECO:0000313" key="2">
    <source>
        <dbReference type="EMBL" id="RMZ73143.1"/>
    </source>
</evidence>
<dbReference type="Proteomes" id="UP000265663">
    <property type="component" value="Unassembled WGS sequence"/>
</dbReference>
<reference evidence="2 3" key="1">
    <citation type="journal article" date="2014" name="PLoS ONE">
        <title>De novo Genome Assembly of the Fungal Plant Pathogen Pyrenophora semeniperda.</title>
        <authorList>
            <person name="Soliai M.M."/>
            <person name="Meyer S.E."/>
            <person name="Udall J.A."/>
            <person name="Elzinga D.E."/>
            <person name="Hermansen R.A."/>
            <person name="Bodily P.M."/>
            <person name="Hart A.A."/>
            <person name="Coleman C.E."/>
        </authorList>
    </citation>
    <scope>NUCLEOTIDE SEQUENCE [LARGE SCALE GENOMIC DNA]</scope>
    <source>
        <strain evidence="2 3">CCB06</strain>
        <tissue evidence="2">Mycelium</tissue>
    </source>
</reference>
<accession>A0A3M7MF61</accession>
<evidence type="ECO:0000256" key="1">
    <source>
        <dbReference type="SAM" id="MobiDB-lite"/>
    </source>
</evidence>
<keyword evidence="3" id="KW-1185">Reference proteome</keyword>
<protein>
    <submittedName>
        <fullName evidence="2">Uncharacterized protein</fullName>
    </submittedName>
</protein>
<feature type="compositionally biased region" description="Basic and acidic residues" evidence="1">
    <location>
        <begin position="10"/>
        <end position="23"/>
    </location>
</feature>
<dbReference type="AlphaFoldDB" id="A0A3M7MF61"/>
<organism evidence="2 3">
    <name type="scientific">Pyrenophora seminiperda CCB06</name>
    <dbReference type="NCBI Taxonomy" id="1302712"/>
    <lineage>
        <taxon>Eukaryota</taxon>
        <taxon>Fungi</taxon>
        <taxon>Dikarya</taxon>
        <taxon>Ascomycota</taxon>
        <taxon>Pezizomycotina</taxon>
        <taxon>Dothideomycetes</taxon>
        <taxon>Pleosporomycetidae</taxon>
        <taxon>Pleosporales</taxon>
        <taxon>Pleosporineae</taxon>
        <taxon>Pleosporaceae</taxon>
        <taxon>Pyrenophora</taxon>
    </lineage>
</organism>
<feature type="region of interest" description="Disordered" evidence="1">
    <location>
        <begin position="1"/>
        <end position="23"/>
    </location>
</feature>
<name>A0A3M7MF61_9PLEO</name>
<feature type="compositionally biased region" description="Basic and acidic residues" evidence="1">
    <location>
        <begin position="140"/>
        <end position="150"/>
    </location>
</feature>